<feature type="transmembrane region" description="Helical" evidence="1">
    <location>
        <begin position="73"/>
        <end position="90"/>
    </location>
</feature>
<dbReference type="Proteomes" id="UP000318081">
    <property type="component" value="Chromosome"/>
</dbReference>
<evidence type="ECO:0008006" key="4">
    <source>
        <dbReference type="Google" id="ProtNLM"/>
    </source>
</evidence>
<evidence type="ECO:0000313" key="3">
    <source>
        <dbReference type="Proteomes" id="UP000318081"/>
    </source>
</evidence>
<accession>A0ABX5XZ70</accession>
<keyword evidence="3" id="KW-1185">Reference proteome</keyword>
<evidence type="ECO:0000313" key="2">
    <source>
        <dbReference type="EMBL" id="QDV87338.1"/>
    </source>
</evidence>
<keyword evidence="1" id="KW-0472">Membrane</keyword>
<name>A0ABX5XZ70_9BACT</name>
<protein>
    <recommendedName>
        <fullName evidence="4">Transmembrane protein</fullName>
    </recommendedName>
</protein>
<organism evidence="2 3">
    <name type="scientific">Stieleria magnilauensis</name>
    <dbReference type="NCBI Taxonomy" id="2527963"/>
    <lineage>
        <taxon>Bacteria</taxon>
        <taxon>Pseudomonadati</taxon>
        <taxon>Planctomycetota</taxon>
        <taxon>Planctomycetia</taxon>
        <taxon>Pirellulales</taxon>
        <taxon>Pirellulaceae</taxon>
        <taxon>Stieleria</taxon>
    </lineage>
</organism>
<keyword evidence="1" id="KW-0812">Transmembrane</keyword>
<feature type="transmembrane region" description="Helical" evidence="1">
    <location>
        <begin position="97"/>
        <end position="118"/>
    </location>
</feature>
<sequence>MNPNPYEPNFSRVSDAPSLVWRLIRWRTIPTLAFGMLGCVGLMAGVWCSAYFYYCTFAYEPPLIYPDNYKPLVRWPALIAIAVVCLRGALCVWRGRYVLGSLLAIGSYFAATGLFYAIDNFWS</sequence>
<keyword evidence="1" id="KW-1133">Transmembrane helix</keyword>
<proteinExistence type="predicted"/>
<reference evidence="2 3" key="1">
    <citation type="submission" date="2019-02" db="EMBL/GenBank/DDBJ databases">
        <title>Deep-cultivation of Planctomycetes and their phenomic and genomic characterization uncovers novel biology.</title>
        <authorList>
            <person name="Wiegand S."/>
            <person name="Jogler M."/>
            <person name="Boedeker C."/>
            <person name="Pinto D."/>
            <person name="Vollmers J."/>
            <person name="Rivas-Marin E."/>
            <person name="Kohn T."/>
            <person name="Peeters S.H."/>
            <person name="Heuer A."/>
            <person name="Rast P."/>
            <person name="Oberbeckmann S."/>
            <person name="Bunk B."/>
            <person name="Jeske O."/>
            <person name="Meyerdierks A."/>
            <person name="Storesund J.E."/>
            <person name="Kallscheuer N."/>
            <person name="Luecker S."/>
            <person name="Lage O.M."/>
            <person name="Pohl T."/>
            <person name="Merkel B.J."/>
            <person name="Hornburger P."/>
            <person name="Mueller R.-W."/>
            <person name="Bruemmer F."/>
            <person name="Labrenz M."/>
            <person name="Spormann A.M."/>
            <person name="Op den Camp H."/>
            <person name="Overmann J."/>
            <person name="Amann R."/>
            <person name="Jetten M.S.M."/>
            <person name="Mascher T."/>
            <person name="Medema M.H."/>
            <person name="Devos D.P."/>
            <person name="Kaster A.-K."/>
            <person name="Ovreas L."/>
            <person name="Rohde M."/>
            <person name="Galperin M.Y."/>
            <person name="Jogler C."/>
        </authorList>
    </citation>
    <scope>NUCLEOTIDE SEQUENCE [LARGE SCALE GENOMIC DNA]</scope>
    <source>
        <strain evidence="2 3">TBK1r</strain>
    </source>
</reference>
<feature type="transmembrane region" description="Helical" evidence="1">
    <location>
        <begin position="32"/>
        <end position="53"/>
    </location>
</feature>
<dbReference type="EMBL" id="CP036432">
    <property type="protein sequence ID" value="QDV87338.1"/>
    <property type="molecule type" value="Genomic_DNA"/>
</dbReference>
<gene>
    <name evidence="2" type="ORF">TBK1r_63680</name>
</gene>
<evidence type="ECO:0000256" key="1">
    <source>
        <dbReference type="SAM" id="Phobius"/>
    </source>
</evidence>